<dbReference type="Pfam" id="PF07396">
    <property type="entry name" value="Porin_O_P"/>
    <property type="match status" value="1"/>
</dbReference>
<dbReference type="RefSeq" id="WP_194213465.1">
    <property type="nucleotide sequence ID" value="NZ_CP061205.1"/>
</dbReference>
<evidence type="ECO:0000313" key="4">
    <source>
        <dbReference type="Proteomes" id="UP001595444"/>
    </source>
</evidence>
<evidence type="ECO:0000256" key="1">
    <source>
        <dbReference type="SAM" id="MobiDB-lite"/>
    </source>
</evidence>
<dbReference type="InterPro" id="IPR023614">
    <property type="entry name" value="Porin_dom_sf"/>
</dbReference>
<reference evidence="4" key="1">
    <citation type="journal article" date="2019" name="Int. J. Syst. Evol. Microbiol.">
        <title>The Global Catalogue of Microorganisms (GCM) 10K type strain sequencing project: providing services to taxonomists for standard genome sequencing and annotation.</title>
        <authorList>
            <consortium name="The Broad Institute Genomics Platform"/>
            <consortium name="The Broad Institute Genome Sequencing Center for Infectious Disease"/>
            <person name="Wu L."/>
            <person name="Ma J."/>
        </authorList>
    </citation>
    <scope>NUCLEOTIDE SEQUENCE [LARGE SCALE GENOMIC DNA]</scope>
    <source>
        <strain evidence="4">KCTC 62164</strain>
    </source>
</reference>
<organism evidence="3 4">
    <name type="scientific">Kordiimonas pumila</name>
    <dbReference type="NCBI Taxonomy" id="2161677"/>
    <lineage>
        <taxon>Bacteria</taxon>
        <taxon>Pseudomonadati</taxon>
        <taxon>Pseudomonadota</taxon>
        <taxon>Alphaproteobacteria</taxon>
        <taxon>Kordiimonadales</taxon>
        <taxon>Kordiimonadaceae</taxon>
        <taxon>Kordiimonas</taxon>
    </lineage>
</organism>
<feature type="chain" id="PRO_5045730370" evidence="2">
    <location>
        <begin position="22"/>
        <end position="439"/>
    </location>
</feature>
<evidence type="ECO:0000313" key="3">
    <source>
        <dbReference type="EMBL" id="MFC3052900.1"/>
    </source>
</evidence>
<dbReference type="EMBL" id="JBHRSL010000010">
    <property type="protein sequence ID" value="MFC3052900.1"/>
    <property type="molecule type" value="Genomic_DNA"/>
</dbReference>
<proteinExistence type="predicted"/>
<keyword evidence="2" id="KW-0732">Signal</keyword>
<sequence length="439" mass="47434">MRYRTAIAMPLAMAISASAMADSETDLELRKIVMQQAAELAELKARLAQLEEKSSVKAVAVSGEARTVASASSAAPATPASATESKETGFTIKPRGRIEYDTVFYDQNDGGRSYNDGSSFRRARLGVQGTLPGNFEYQIEADFAGGDSVKLDDTYLRYKFSPNTAVTFGFHKVYHSLESATSDLDVTFMERHMVSNIFEVGAGGKMGVSVLQSGSNWSGQFGVFAGSANSGDANKDGWGFNGRVTWAPILEEGKLLHVGLDAYYRNEDDDVLSMGDRPEIRNDSFKPFDSGTLIAESYRYGNAEIAGVLGPVSAQFEYSVLETSSSTGDQSFDGYSGQVSYFLTGESRPYSAGKGYFGKLKPFNPVGEGGMGAFELAARYSRIDLSDAGQGTYGDNLTLGINWYPTDAVRFMLNAVDFSAKGALTESGRAYGMRAQVRW</sequence>
<dbReference type="InterPro" id="IPR010870">
    <property type="entry name" value="Porin_O/P"/>
</dbReference>
<feature type="signal peptide" evidence="2">
    <location>
        <begin position="1"/>
        <end position="21"/>
    </location>
</feature>
<keyword evidence="4" id="KW-1185">Reference proteome</keyword>
<gene>
    <name evidence="3" type="ORF">ACFOKA_13375</name>
</gene>
<dbReference type="Gene3D" id="2.40.160.10">
    <property type="entry name" value="Porin"/>
    <property type="match status" value="1"/>
</dbReference>
<dbReference type="SUPFAM" id="SSF56935">
    <property type="entry name" value="Porins"/>
    <property type="match status" value="1"/>
</dbReference>
<dbReference type="Proteomes" id="UP001595444">
    <property type="component" value="Unassembled WGS sequence"/>
</dbReference>
<feature type="region of interest" description="Disordered" evidence="1">
    <location>
        <begin position="70"/>
        <end position="89"/>
    </location>
</feature>
<feature type="compositionally biased region" description="Low complexity" evidence="1">
    <location>
        <begin position="70"/>
        <end position="83"/>
    </location>
</feature>
<evidence type="ECO:0000256" key="2">
    <source>
        <dbReference type="SAM" id="SignalP"/>
    </source>
</evidence>
<name>A0ABV7D7Q1_9PROT</name>
<comment type="caution">
    <text evidence="3">The sequence shown here is derived from an EMBL/GenBank/DDBJ whole genome shotgun (WGS) entry which is preliminary data.</text>
</comment>
<accession>A0ABV7D7Q1</accession>
<protein>
    <submittedName>
        <fullName evidence="3">OprO/OprP family phosphate-selective porin</fullName>
    </submittedName>
</protein>